<dbReference type="Proteomes" id="UP000277204">
    <property type="component" value="Unassembled WGS sequence"/>
</dbReference>
<dbReference type="EMBL" id="UZAI01018845">
    <property type="protein sequence ID" value="VDP40625.1"/>
    <property type="molecule type" value="Genomic_DNA"/>
</dbReference>
<reference evidence="1 2" key="1">
    <citation type="submission" date="2018-11" db="EMBL/GenBank/DDBJ databases">
        <authorList>
            <consortium name="Pathogen Informatics"/>
        </authorList>
    </citation>
    <scope>NUCLEOTIDE SEQUENCE [LARGE SCALE GENOMIC DNA]</scope>
    <source>
        <strain evidence="1 2">Zambia</strain>
    </source>
</reference>
<accession>A0A183N0B7</accession>
<dbReference type="AlphaFoldDB" id="A0A183N0B7"/>
<protein>
    <submittedName>
        <fullName evidence="1">Uncharacterized protein</fullName>
    </submittedName>
</protein>
<dbReference type="InterPro" id="IPR036691">
    <property type="entry name" value="Endo/exonu/phosph_ase_sf"/>
</dbReference>
<sequence>MWETGRISQIATEMKRYNSAVLGIGETHQTQAGQKSLDTGEMLLYSGHEGENAPYTQGVAPMLSKEVWNALMGWEFHGSCIIKASFKTKKKGIIMYVIQCYAPTNDGHDNNKHQFYSMLQSIIAKCSRKDLTILMHDLNAKIDMDST</sequence>
<dbReference type="SUPFAM" id="SSF56219">
    <property type="entry name" value="DNase I-like"/>
    <property type="match status" value="1"/>
</dbReference>
<organism evidence="1 2">
    <name type="scientific">Schistosoma margrebowiei</name>
    <dbReference type="NCBI Taxonomy" id="48269"/>
    <lineage>
        <taxon>Eukaryota</taxon>
        <taxon>Metazoa</taxon>
        <taxon>Spiralia</taxon>
        <taxon>Lophotrochozoa</taxon>
        <taxon>Platyhelminthes</taxon>
        <taxon>Trematoda</taxon>
        <taxon>Digenea</taxon>
        <taxon>Strigeidida</taxon>
        <taxon>Schistosomatoidea</taxon>
        <taxon>Schistosomatidae</taxon>
        <taxon>Schistosoma</taxon>
    </lineage>
</organism>
<evidence type="ECO:0000313" key="1">
    <source>
        <dbReference type="EMBL" id="VDP40625.1"/>
    </source>
</evidence>
<gene>
    <name evidence="1" type="ORF">SMRZ_LOCUS21742</name>
</gene>
<name>A0A183N0B7_9TREM</name>
<evidence type="ECO:0000313" key="2">
    <source>
        <dbReference type="Proteomes" id="UP000277204"/>
    </source>
</evidence>
<proteinExistence type="predicted"/>
<dbReference type="Gene3D" id="3.60.10.10">
    <property type="entry name" value="Endonuclease/exonuclease/phosphatase"/>
    <property type="match status" value="1"/>
</dbReference>
<keyword evidence="2" id="KW-1185">Reference proteome</keyword>